<dbReference type="GO" id="GO:0106335">
    <property type="term" value="F:tRNA (5-carboxymethyluridine(34)-5-O)-methyltransferase activity"/>
    <property type="evidence" value="ECO:0007669"/>
    <property type="project" value="TreeGrafter"/>
</dbReference>
<dbReference type="GO" id="GO:0000049">
    <property type="term" value="F:tRNA binding"/>
    <property type="evidence" value="ECO:0007669"/>
    <property type="project" value="TreeGrafter"/>
</dbReference>
<accession>A0A4Y2PZV8</accession>
<evidence type="ECO:0000313" key="3">
    <source>
        <dbReference type="EMBL" id="GBN56413.1"/>
    </source>
</evidence>
<dbReference type="GO" id="GO:0005737">
    <property type="term" value="C:cytoplasm"/>
    <property type="evidence" value="ECO:0007669"/>
    <property type="project" value="TreeGrafter"/>
</dbReference>
<gene>
    <name evidence="3" type="ORF">AVEN_239513_1</name>
</gene>
<evidence type="ECO:0000256" key="1">
    <source>
        <dbReference type="ARBA" id="ARBA00022603"/>
    </source>
</evidence>
<dbReference type="InterPro" id="IPR051422">
    <property type="entry name" value="AlkB_tRNA_MeTrf/Diox"/>
</dbReference>
<sequence>MTDILALELIWIFTYPLKIDIKEKLKEWGFEELVTGVYCLGMTQSTMAGDNHEERQARSLALEKAYVHDVYDQIAPHFTDTRYRPWPRVKQFLLELEPGSLVADVGKFL</sequence>
<comment type="caution">
    <text evidence="3">The sequence shown here is derived from an EMBL/GenBank/DDBJ whole genome shotgun (WGS) entry which is preliminary data.</text>
</comment>
<dbReference type="EMBL" id="BGPR01012515">
    <property type="protein sequence ID" value="GBN56413.1"/>
    <property type="molecule type" value="Genomic_DNA"/>
</dbReference>
<proteinExistence type="predicted"/>
<dbReference type="PANTHER" id="PTHR13069">
    <property type="entry name" value="ALKYLATED DNA REPAIR PROTEIN ALKB HOMOLOG 8"/>
    <property type="match status" value="1"/>
</dbReference>
<dbReference type="GO" id="GO:0005634">
    <property type="term" value="C:nucleus"/>
    <property type="evidence" value="ECO:0007669"/>
    <property type="project" value="TreeGrafter"/>
</dbReference>
<dbReference type="Proteomes" id="UP000499080">
    <property type="component" value="Unassembled WGS sequence"/>
</dbReference>
<evidence type="ECO:0000313" key="4">
    <source>
        <dbReference type="Proteomes" id="UP000499080"/>
    </source>
</evidence>
<keyword evidence="1" id="KW-0489">Methyltransferase</keyword>
<keyword evidence="2" id="KW-0808">Transferase</keyword>
<evidence type="ECO:0000256" key="2">
    <source>
        <dbReference type="ARBA" id="ARBA00022679"/>
    </source>
</evidence>
<dbReference type="GO" id="GO:0002098">
    <property type="term" value="P:tRNA wobble uridine modification"/>
    <property type="evidence" value="ECO:0007669"/>
    <property type="project" value="TreeGrafter"/>
</dbReference>
<dbReference type="AlphaFoldDB" id="A0A4Y2PZV8"/>
<dbReference type="GO" id="GO:0030488">
    <property type="term" value="P:tRNA methylation"/>
    <property type="evidence" value="ECO:0007669"/>
    <property type="project" value="TreeGrafter"/>
</dbReference>
<name>A0A4Y2PZV8_ARAVE</name>
<protein>
    <submittedName>
        <fullName evidence="3">Uncharacterized protein</fullName>
    </submittedName>
</protein>
<dbReference type="OrthoDB" id="271595at2759"/>
<keyword evidence="4" id="KW-1185">Reference proteome</keyword>
<organism evidence="3 4">
    <name type="scientific">Araneus ventricosus</name>
    <name type="common">Orbweaver spider</name>
    <name type="synonym">Epeira ventricosa</name>
    <dbReference type="NCBI Taxonomy" id="182803"/>
    <lineage>
        <taxon>Eukaryota</taxon>
        <taxon>Metazoa</taxon>
        <taxon>Ecdysozoa</taxon>
        <taxon>Arthropoda</taxon>
        <taxon>Chelicerata</taxon>
        <taxon>Arachnida</taxon>
        <taxon>Araneae</taxon>
        <taxon>Araneomorphae</taxon>
        <taxon>Entelegynae</taxon>
        <taxon>Araneoidea</taxon>
        <taxon>Araneidae</taxon>
        <taxon>Araneus</taxon>
    </lineage>
</organism>
<dbReference type="PANTHER" id="PTHR13069:SF37">
    <property type="entry name" value="FIRE DANCER"/>
    <property type="match status" value="1"/>
</dbReference>
<reference evidence="3 4" key="1">
    <citation type="journal article" date="2019" name="Sci. Rep.">
        <title>Orb-weaving spider Araneus ventricosus genome elucidates the spidroin gene catalogue.</title>
        <authorList>
            <person name="Kono N."/>
            <person name="Nakamura H."/>
            <person name="Ohtoshi R."/>
            <person name="Moran D.A.P."/>
            <person name="Shinohara A."/>
            <person name="Yoshida Y."/>
            <person name="Fujiwara M."/>
            <person name="Mori M."/>
            <person name="Tomita M."/>
            <person name="Arakawa K."/>
        </authorList>
    </citation>
    <scope>NUCLEOTIDE SEQUENCE [LARGE SCALE GENOMIC DNA]</scope>
</reference>